<feature type="binding site" evidence="8">
    <location>
        <position position="320"/>
    </location>
    <ligand>
        <name>3-phosphoshikimate</name>
        <dbReference type="ChEBI" id="CHEBI:145989"/>
    </ligand>
</feature>
<evidence type="ECO:0000256" key="8">
    <source>
        <dbReference type="HAMAP-Rule" id="MF_00210"/>
    </source>
</evidence>
<comment type="caution">
    <text evidence="8">Lacks conserved residue(s) required for the propagation of feature annotation.</text>
</comment>
<dbReference type="PIRSF" id="PIRSF000505">
    <property type="entry name" value="EPSPS"/>
    <property type="match status" value="1"/>
</dbReference>
<proteinExistence type="inferred from homology"/>
<dbReference type="NCBIfam" id="TIGR01356">
    <property type="entry name" value="aroA"/>
    <property type="match status" value="1"/>
</dbReference>
<comment type="caution">
    <text evidence="10">The sequence shown here is derived from an EMBL/GenBank/DDBJ whole genome shotgun (WGS) entry which is preliminary data.</text>
</comment>
<feature type="binding site" evidence="8">
    <location>
        <position position="169"/>
    </location>
    <ligand>
        <name>phosphoenolpyruvate</name>
        <dbReference type="ChEBI" id="CHEBI:58702"/>
    </ligand>
</feature>
<keyword evidence="11" id="KW-1185">Reference proteome</keyword>
<feature type="binding site" evidence="8">
    <location>
        <position position="347"/>
    </location>
    <ligand>
        <name>3-phosphoshikimate</name>
        <dbReference type="ChEBI" id="CHEBI:145989"/>
    </ligand>
</feature>
<comment type="function">
    <text evidence="8">Catalyzes the transfer of the enolpyruvyl moiety of phosphoenolpyruvate (PEP) to the 5-hydroxyl of shikimate-3-phosphate (S3P) to produce enolpyruvyl shikimate-3-phosphate and inorganic phosphate.</text>
</comment>
<dbReference type="EC" id="2.5.1.19" evidence="8"/>
<keyword evidence="6 8" id="KW-0057">Aromatic amino acid biosynthesis</keyword>
<dbReference type="GO" id="GO:0009073">
    <property type="term" value="P:aromatic amino acid family biosynthetic process"/>
    <property type="evidence" value="ECO:0007669"/>
    <property type="project" value="UniProtKB-KW"/>
</dbReference>
<keyword evidence="4 8" id="KW-0028">Amino-acid biosynthesis</keyword>
<dbReference type="InterPro" id="IPR001986">
    <property type="entry name" value="Enolpyruvate_Tfrase_dom"/>
</dbReference>
<dbReference type="PROSITE" id="PS00104">
    <property type="entry name" value="EPSP_SYNTHASE_1"/>
    <property type="match status" value="1"/>
</dbReference>
<dbReference type="InterPro" id="IPR036968">
    <property type="entry name" value="Enolpyruvate_Tfrase_sf"/>
</dbReference>
<dbReference type="InterPro" id="IPR006264">
    <property type="entry name" value="EPSP_synthase"/>
</dbReference>
<dbReference type="Pfam" id="PF00275">
    <property type="entry name" value="EPSP_synthase"/>
    <property type="match status" value="1"/>
</dbReference>
<evidence type="ECO:0000256" key="1">
    <source>
        <dbReference type="ARBA" id="ARBA00004811"/>
    </source>
</evidence>
<comment type="pathway">
    <text evidence="1 8">Metabolic intermediate biosynthesis; chorismate biosynthesis; chorismate from D-erythrose 4-phosphate and phosphoenolpyruvate: step 6/7.</text>
</comment>
<dbReference type="InterPro" id="IPR023193">
    <property type="entry name" value="EPSP_synthase_CS"/>
</dbReference>
<comment type="subunit">
    <text evidence="8">Monomer.</text>
</comment>
<evidence type="ECO:0000259" key="9">
    <source>
        <dbReference type="Pfam" id="PF00275"/>
    </source>
</evidence>
<reference evidence="10" key="1">
    <citation type="submission" date="2018-11" db="EMBL/GenBank/DDBJ databases">
        <authorList>
            <person name="Onetto C."/>
        </authorList>
    </citation>
    <scope>NUCLEOTIDE SEQUENCE [LARGE SCALE GENOMIC DNA]</scope>
</reference>
<name>A0A564WEC5_9PROT</name>
<sequence length="445" mass="45793">MTAILSHPVRRLAGTARVPGDKSISHRALMLGGLAVGETRISGLLEADDVLATAAAMRQFGVSVTRPADGWCVIGRGVGGLIEPSRVLDMGNAGTGTRLLMGIAAAHPFLTFFAGDESLQARPMGRVIAPLAAMGATIHARSGGRLPLAVEGTADLLPIEYRLPVASAQVKSAILLAGLHAPGATTVIEPAPSRDHTERLLAGFGASVEVTATADGGRRITLEGQPELMGRTLVVPADPSSAAFPLVAALIVPDSRVVLPGIGINPLRVGLIETLVAMGGRIAIENRRVESGEPVADLVVETSPLNAIDVPAARVPAMIDEFPILAAAAACARGTTRMQGLAELRVKESDRLDAIARGLGAAGVRVRTGPDWLEIDGCGGPPPGGGGVNVHFDHRIAMAFLVLGMACRQPLTIDDDRAIATSFPTFISLMTGLGAQLETVGTAAC</sequence>
<accession>A0A564WEC5</accession>
<feature type="binding site" evidence="8">
    <location>
        <position position="23"/>
    </location>
    <ligand>
        <name>3-phosphoshikimate</name>
        <dbReference type="ChEBI" id="CHEBI:145989"/>
    </ligand>
</feature>
<comment type="subcellular location">
    <subcellularLocation>
        <location evidence="8">Cytoplasm</location>
    </subcellularLocation>
</comment>
<feature type="binding site" evidence="8">
    <location>
        <position position="169"/>
    </location>
    <ligand>
        <name>3-phosphoshikimate</name>
        <dbReference type="ChEBI" id="CHEBI:145989"/>
    </ligand>
</feature>
<dbReference type="PANTHER" id="PTHR21090:SF5">
    <property type="entry name" value="PENTAFUNCTIONAL AROM POLYPEPTIDE"/>
    <property type="match status" value="1"/>
</dbReference>
<dbReference type="EMBL" id="UXAT02000023">
    <property type="protein sequence ID" value="VUX46825.1"/>
    <property type="molecule type" value="Genomic_DNA"/>
</dbReference>
<evidence type="ECO:0000256" key="5">
    <source>
        <dbReference type="ARBA" id="ARBA00022679"/>
    </source>
</evidence>
<organism evidence="10 11">
    <name type="scientific">Candidatus Defluviicoccus seviourii</name>
    <dbReference type="NCBI Taxonomy" id="2565273"/>
    <lineage>
        <taxon>Bacteria</taxon>
        <taxon>Pseudomonadati</taxon>
        <taxon>Pseudomonadota</taxon>
        <taxon>Alphaproteobacteria</taxon>
        <taxon>Rhodospirillales</taxon>
        <taxon>Rhodospirillaceae</taxon>
        <taxon>Defluviicoccus</taxon>
    </lineage>
</organism>
<keyword evidence="3 8" id="KW-0963">Cytoplasm</keyword>
<feature type="active site" description="Proton acceptor" evidence="8">
    <location>
        <position position="320"/>
    </location>
</feature>
<feature type="binding site" evidence="8">
    <location>
        <position position="351"/>
    </location>
    <ligand>
        <name>phosphoenolpyruvate</name>
        <dbReference type="ChEBI" id="CHEBI:58702"/>
    </ligand>
</feature>
<feature type="binding site" evidence="8">
    <location>
        <position position="122"/>
    </location>
    <ligand>
        <name>phosphoenolpyruvate</name>
        <dbReference type="ChEBI" id="CHEBI:58702"/>
    </ligand>
</feature>
<dbReference type="GO" id="GO:0003866">
    <property type="term" value="F:3-phosphoshikimate 1-carboxyvinyltransferase activity"/>
    <property type="evidence" value="ECO:0007669"/>
    <property type="project" value="UniProtKB-UniRule"/>
</dbReference>
<feature type="binding site" evidence="8">
    <location>
        <position position="22"/>
    </location>
    <ligand>
        <name>phosphoenolpyruvate</name>
        <dbReference type="ChEBI" id="CHEBI:58702"/>
    </ligand>
</feature>
<dbReference type="UniPathway" id="UPA00053">
    <property type="reaction ID" value="UER00089"/>
</dbReference>
<dbReference type="Proteomes" id="UP000326641">
    <property type="component" value="Unassembled WGS sequence"/>
</dbReference>
<evidence type="ECO:0000256" key="6">
    <source>
        <dbReference type="ARBA" id="ARBA00023141"/>
    </source>
</evidence>
<dbReference type="Gene3D" id="3.65.10.10">
    <property type="entry name" value="Enolpyruvate transferase domain"/>
    <property type="match status" value="2"/>
</dbReference>
<dbReference type="InterPro" id="IPR013792">
    <property type="entry name" value="RNA3'P_cycl/enolpyr_Trfase_a/b"/>
</dbReference>
<evidence type="ECO:0000256" key="4">
    <source>
        <dbReference type="ARBA" id="ARBA00022605"/>
    </source>
</evidence>
<keyword evidence="5 8" id="KW-0808">Transferase</keyword>
<evidence type="ECO:0000256" key="7">
    <source>
        <dbReference type="ARBA" id="ARBA00044633"/>
    </source>
</evidence>
<dbReference type="HAMAP" id="MF_00210">
    <property type="entry name" value="EPSP_synth"/>
    <property type="match status" value="1"/>
</dbReference>
<comment type="similarity">
    <text evidence="2 8">Belongs to the EPSP synthase family.</text>
</comment>
<feature type="binding site" evidence="8">
    <location>
        <position position="167"/>
    </location>
    <ligand>
        <name>3-phosphoshikimate</name>
        <dbReference type="ChEBI" id="CHEBI:145989"/>
    </ligand>
</feature>
<dbReference type="GO" id="GO:0008652">
    <property type="term" value="P:amino acid biosynthetic process"/>
    <property type="evidence" value="ECO:0007669"/>
    <property type="project" value="UniProtKB-KW"/>
</dbReference>
<dbReference type="PANTHER" id="PTHR21090">
    <property type="entry name" value="AROM/DEHYDROQUINATE SYNTHASE"/>
    <property type="match status" value="1"/>
</dbReference>
<gene>
    <name evidence="8 10" type="primary">aroA</name>
    <name evidence="10" type="ORF">DF3PA_30052</name>
</gene>
<feature type="binding site" evidence="8">
    <location>
        <position position="395"/>
    </location>
    <ligand>
        <name>phosphoenolpyruvate</name>
        <dbReference type="ChEBI" id="CHEBI:58702"/>
    </ligand>
</feature>
<feature type="binding site" evidence="8">
    <location>
        <position position="94"/>
    </location>
    <ligand>
        <name>phosphoenolpyruvate</name>
        <dbReference type="ChEBI" id="CHEBI:58702"/>
    </ligand>
</feature>
<dbReference type="GO" id="GO:0009423">
    <property type="term" value="P:chorismate biosynthetic process"/>
    <property type="evidence" value="ECO:0007669"/>
    <property type="project" value="UniProtKB-UniRule"/>
</dbReference>
<evidence type="ECO:0000256" key="3">
    <source>
        <dbReference type="ARBA" id="ARBA00022490"/>
    </source>
</evidence>
<comment type="catalytic activity">
    <reaction evidence="7">
        <text>3-phosphoshikimate + phosphoenolpyruvate = 5-O-(1-carboxyvinyl)-3-phosphoshikimate + phosphate</text>
        <dbReference type="Rhea" id="RHEA:21256"/>
        <dbReference type="ChEBI" id="CHEBI:43474"/>
        <dbReference type="ChEBI" id="CHEBI:57701"/>
        <dbReference type="ChEBI" id="CHEBI:58702"/>
        <dbReference type="ChEBI" id="CHEBI:145989"/>
        <dbReference type="EC" id="2.5.1.19"/>
    </reaction>
    <physiologicalReaction direction="left-to-right" evidence="7">
        <dbReference type="Rhea" id="RHEA:21257"/>
    </physiologicalReaction>
</comment>
<feature type="binding site" evidence="8">
    <location>
        <position position="22"/>
    </location>
    <ligand>
        <name>3-phosphoshikimate</name>
        <dbReference type="ChEBI" id="CHEBI:145989"/>
    </ligand>
</feature>
<dbReference type="GO" id="GO:0005737">
    <property type="term" value="C:cytoplasm"/>
    <property type="evidence" value="ECO:0007669"/>
    <property type="project" value="UniProtKB-SubCell"/>
</dbReference>
<evidence type="ECO:0000313" key="11">
    <source>
        <dbReference type="Proteomes" id="UP000326641"/>
    </source>
</evidence>
<evidence type="ECO:0000313" key="10">
    <source>
        <dbReference type="EMBL" id="VUX46825.1"/>
    </source>
</evidence>
<evidence type="ECO:0000256" key="2">
    <source>
        <dbReference type="ARBA" id="ARBA00009948"/>
    </source>
</evidence>
<feature type="binding site" evidence="8">
    <location>
        <position position="27"/>
    </location>
    <ligand>
        <name>3-phosphoshikimate</name>
        <dbReference type="ChEBI" id="CHEBI:145989"/>
    </ligand>
</feature>
<dbReference type="FunFam" id="3.65.10.10:FF:000005">
    <property type="entry name" value="3-phosphoshikimate 1-carboxyvinyltransferase"/>
    <property type="match status" value="1"/>
</dbReference>
<dbReference type="PROSITE" id="PS00885">
    <property type="entry name" value="EPSP_SYNTHASE_2"/>
    <property type="match status" value="1"/>
</dbReference>
<feature type="domain" description="Enolpyruvate transferase" evidence="9">
    <location>
        <begin position="9"/>
        <end position="428"/>
    </location>
</feature>
<protein>
    <recommendedName>
        <fullName evidence="8">3-phosphoshikimate 1-carboxyvinyltransferase</fullName>
        <ecNumber evidence="8">2.5.1.19</ecNumber>
    </recommendedName>
    <alternativeName>
        <fullName evidence="8">5-enolpyruvylshikimate-3-phosphate synthase</fullName>
        <shortName evidence="8">EPSP synthase</shortName>
        <shortName evidence="8">EPSPS</shortName>
    </alternativeName>
</protein>
<dbReference type="CDD" id="cd01556">
    <property type="entry name" value="EPSP_synthase"/>
    <property type="match status" value="1"/>
</dbReference>
<dbReference type="SUPFAM" id="SSF55205">
    <property type="entry name" value="EPT/RTPC-like"/>
    <property type="match status" value="1"/>
</dbReference>
<dbReference type="AlphaFoldDB" id="A0A564WEC5"/>